<keyword evidence="1" id="KW-0805">Transcription regulation</keyword>
<keyword evidence="3" id="KW-0804">Transcription</keyword>
<dbReference type="CDD" id="cd06170">
    <property type="entry name" value="LuxR_C_like"/>
    <property type="match status" value="1"/>
</dbReference>
<dbReference type="HOGENOM" id="CLU_902297_0_0_10"/>
<protein>
    <submittedName>
        <fullName evidence="6">Transcriptional regulator, LuxR family</fullName>
    </submittedName>
</protein>
<dbReference type="Proteomes" id="UP000002774">
    <property type="component" value="Chromosome"/>
</dbReference>
<dbReference type="PANTHER" id="PTHR44688:SF16">
    <property type="entry name" value="DNA-BINDING TRANSCRIPTIONAL ACTIVATOR DEVR_DOSR"/>
    <property type="match status" value="1"/>
</dbReference>
<proteinExistence type="predicted"/>
<feature type="transmembrane region" description="Helical" evidence="4">
    <location>
        <begin position="40"/>
        <end position="59"/>
    </location>
</feature>
<evidence type="ECO:0000256" key="4">
    <source>
        <dbReference type="SAM" id="Phobius"/>
    </source>
</evidence>
<evidence type="ECO:0000259" key="5">
    <source>
        <dbReference type="PROSITE" id="PS50043"/>
    </source>
</evidence>
<dbReference type="eggNOG" id="COG2197">
    <property type="taxonomic scope" value="Bacteria"/>
</dbReference>
<gene>
    <name evidence="6" type="ORF">Mucpa_0483</name>
</gene>
<feature type="domain" description="HTH luxR-type" evidence="5">
    <location>
        <begin position="240"/>
        <end position="307"/>
    </location>
</feature>
<keyword evidence="4" id="KW-1133">Transmembrane helix</keyword>
<dbReference type="PROSITE" id="PS50043">
    <property type="entry name" value="HTH_LUXR_2"/>
    <property type="match status" value="1"/>
</dbReference>
<feature type="transmembrane region" description="Helical" evidence="4">
    <location>
        <begin position="74"/>
        <end position="91"/>
    </location>
</feature>
<keyword evidence="2" id="KW-0238">DNA-binding</keyword>
<dbReference type="EMBL" id="CM001403">
    <property type="protein sequence ID" value="EHQ24677.1"/>
    <property type="molecule type" value="Genomic_DNA"/>
</dbReference>
<feature type="transmembrane region" description="Helical" evidence="4">
    <location>
        <begin position="195"/>
        <end position="217"/>
    </location>
</feature>
<feature type="transmembrane region" description="Helical" evidence="4">
    <location>
        <begin position="133"/>
        <end position="152"/>
    </location>
</feature>
<reference evidence="6" key="1">
    <citation type="submission" date="2011-09" db="EMBL/GenBank/DDBJ databases">
        <title>The permanent draft genome of Mucilaginibacter paludis DSM 18603.</title>
        <authorList>
            <consortium name="US DOE Joint Genome Institute (JGI-PGF)"/>
            <person name="Lucas S."/>
            <person name="Han J."/>
            <person name="Lapidus A."/>
            <person name="Bruce D."/>
            <person name="Goodwin L."/>
            <person name="Pitluck S."/>
            <person name="Peters L."/>
            <person name="Kyrpides N."/>
            <person name="Mavromatis K."/>
            <person name="Ivanova N."/>
            <person name="Mikhailova N."/>
            <person name="Held B."/>
            <person name="Detter J.C."/>
            <person name="Tapia R."/>
            <person name="Han C."/>
            <person name="Land M."/>
            <person name="Hauser L."/>
            <person name="Markowitz V."/>
            <person name="Cheng J.-F."/>
            <person name="Hugenholtz P."/>
            <person name="Woyke T."/>
            <person name="Wu D."/>
            <person name="Tindall B."/>
            <person name="Brambilla E."/>
            <person name="Klenk H.-P."/>
            <person name="Eisen J.A."/>
        </authorList>
    </citation>
    <scope>NUCLEOTIDE SEQUENCE [LARGE SCALE GENOMIC DNA]</scope>
    <source>
        <strain evidence="6">DSM 18603</strain>
    </source>
</reference>
<evidence type="ECO:0000256" key="3">
    <source>
        <dbReference type="ARBA" id="ARBA00023163"/>
    </source>
</evidence>
<evidence type="ECO:0000313" key="6">
    <source>
        <dbReference type="EMBL" id="EHQ24677.1"/>
    </source>
</evidence>
<evidence type="ECO:0000256" key="2">
    <source>
        <dbReference type="ARBA" id="ARBA00023125"/>
    </source>
</evidence>
<accession>H1Y1L8</accession>
<dbReference type="InterPro" id="IPR036388">
    <property type="entry name" value="WH-like_DNA-bd_sf"/>
</dbReference>
<keyword evidence="4" id="KW-0812">Transmembrane</keyword>
<dbReference type="OrthoDB" id="966138at2"/>
<evidence type="ECO:0000256" key="1">
    <source>
        <dbReference type="ARBA" id="ARBA00023015"/>
    </source>
</evidence>
<organism evidence="6 7">
    <name type="scientific">Mucilaginibacter paludis DSM 18603</name>
    <dbReference type="NCBI Taxonomy" id="714943"/>
    <lineage>
        <taxon>Bacteria</taxon>
        <taxon>Pseudomonadati</taxon>
        <taxon>Bacteroidota</taxon>
        <taxon>Sphingobacteriia</taxon>
        <taxon>Sphingobacteriales</taxon>
        <taxon>Sphingobacteriaceae</taxon>
        <taxon>Mucilaginibacter</taxon>
    </lineage>
</organism>
<dbReference type="InterPro" id="IPR000792">
    <property type="entry name" value="Tscrpt_reg_LuxR_C"/>
</dbReference>
<feature type="transmembrane region" description="Helical" evidence="4">
    <location>
        <begin position="172"/>
        <end position="189"/>
    </location>
</feature>
<dbReference type="GO" id="GO:0006355">
    <property type="term" value="P:regulation of DNA-templated transcription"/>
    <property type="evidence" value="ECO:0007669"/>
    <property type="project" value="InterPro"/>
</dbReference>
<feature type="transmembrane region" description="Helical" evidence="4">
    <location>
        <begin position="6"/>
        <end position="28"/>
    </location>
</feature>
<name>H1Y1L8_9SPHI</name>
<dbReference type="Gene3D" id="1.10.10.10">
    <property type="entry name" value="Winged helix-like DNA-binding domain superfamily/Winged helix DNA-binding domain"/>
    <property type="match status" value="1"/>
</dbReference>
<feature type="transmembrane region" description="Helical" evidence="4">
    <location>
        <begin position="103"/>
        <end position="121"/>
    </location>
</feature>
<dbReference type="AlphaFoldDB" id="H1Y1L8"/>
<dbReference type="GO" id="GO:0003677">
    <property type="term" value="F:DNA binding"/>
    <property type="evidence" value="ECO:0007669"/>
    <property type="project" value="UniProtKB-KW"/>
</dbReference>
<dbReference type="Pfam" id="PF00196">
    <property type="entry name" value="GerE"/>
    <property type="match status" value="1"/>
</dbReference>
<dbReference type="InterPro" id="IPR016032">
    <property type="entry name" value="Sig_transdc_resp-reg_C-effctor"/>
</dbReference>
<dbReference type="PANTHER" id="PTHR44688">
    <property type="entry name" value="DNA-BINDING TRANSCRIPTIONAL ACTIVATOR DEVR_DOSR"/>
    <property type="match status" value="1"/>
</dbReference>
<dbReference type="SMART" id="SM00421">
    <property type="entry name" value="HTH_LUXR"/>
    <property type="match status" value="1"/>
</dbReference>
<sequence>MLVFGTQIHIVTFIFIVLETIMFAIQFFYYLSRPEDQNRLWYLILLILLLFYNITGGLFPDPKIRLSIQLQEMIAYGSGFLMASYFPFYFYKAFDLKLLRWHVYYGVPLFLMLPYLIFFVIDYAIHGNLETDLKYGMIAPFIYALVLLWAIFRAIHIKNKTHRNQHQYLEEIAMYCAVSPWATLAFFGFTETSQLVEVLCTNTGIIAISFLFIVKSIKKARSEYRRMLQLHMDNVNPAIIQENFIRYGLTKMEIEIAQLILKGMGNKDIAEALHISEETVKKHIYNTFKKVKVKNRSGLIFKLQNVHFSLFGALFL</sequence>
<dbReference type="PROSITE" id="PS00622">
    <property type="entry name" value="HTH_LUXR_1"/>
    <property type="match status" value="1"/>
</dbReference>
<dbReference type="STRING" id="714943.Mucpa_0483"/>
<dbReference type="SUPFAM" id="SSF46894">
    <property type="entry name" value="C-terminal effector domain of the bipartite response regulators"/>
    <property type="match status" value="1"/>
</dbReference>
<evidence type="ECO:0000313" key="7">
    <source>
        <dbReference type="Proteomes" id="UP000002774"/>
    </source>
</evidence>
<dbReference type="PRINTS" id="PR00038">
    <property type="entry name" value="HTHLUXR"/>
</dbReference>
<keyword evidence="7" id="KW-1185">Reference proteome</keyword>
<keyword evidence="4" id="KW-0472">Membrane</keyword>